<proteinExistence type="predicted"/>
<keyword evidence="2" id="KW-1185">Reference proteome</keyword>
<dbReference type="RefSeq" id="WP_188858477.1">
    <property type="nucleotide sequence ID" value="NZ_BMLT01000002.1"/>
</dbReference>
<evidence type="ECO:0000313" key="2">
    <source>
        <dbReference type="Proteomes" id="UP000599578"/>
    </source>
</evidence>
<gene>
    <name evidence="1" type="ORF">GCM10011348_07570</name>
</gene>
<name>A0A917Z801_9GAMM</name>
<dbReference type="EMBL" id="BMLT01000002">
    <property type="protein sequence ID" value="GGO77614.1"/>
    <property type="molecule type" value="Genomic_DNA"/>
</dbReference>
<dbReference type="Proteomes" id="UP000599578">
    <property type="component" value="Unassembled WGS sequence"/>
</dbReference>
<dbReference type="AlphaFoldDB" id="A0A917Z801"/>
<evidence type="ECO:0000313" key="1">
    <source>
        <dbReference type="EMBL" id="GGO77614.1"/>
    </source>
</evidence>
<comment type="caution">
    <text evidence="1">The sequence shown here is derived from an EMBL/GenBank/DDBJ whole genome shotgun (WGS) entry which is preliminary data.</text>
</comment>
<accession>A0A917Z801</accession>
<protein>
    <submittedName>
        <fullName evidence="1">Uncharacterized protein</fullName>
    </submittedName>
</protein>
<reference evidence="1 2" key="1">
    <citation type="journal article" date="2014" name="Int. J. Syst. Evol. Microbiol.">
        <title>Complete genome sequence of Corynebacterium casei LMG S-19264T (=DSM 44701T), isolated from a smear-ripened cheese.</title>
        <authorList>
            <consortium name="US DOE Joint Genome Institute (JGI-PGF)"/>
            <person name="Walter F."/>
            <person name="Albersmeier A."/>
            <person name="Kalinowski J."/>
            <person name="Ruckert C."/>
        </authorList>
    </citation>
    <scope>NUCLEOTIDE SEQUENCE [LARGE SCALE GENOMIC DNA]</scope>
    <source>
        <strain evidence="1 2">CGMCC 1.7286</strain>
    </source>
</reference>
<sequence>MAEPRKGIELLYLAERYEYRVIATSVLDHILFESALSDGARNLWLILYRGAALNRSVRSEASAAMKTRTTTQLKLCLIAICSARSTQACS</sequence>
<organism evidence="1 2">
    <name type="scientific">Marinobacterium nitratireducens</name>
    <dbReference type="NCBI Taxonomy" id="518897"/>
    <lineage>
        <taxon>Bacteria</taxon>
        <taxon>Pseudomonadati</taxon>
        <taxon>Pseudomonadota</taxon>
        <taxon>Gammaproteobacteria</taxon>
        <taxon>Oceanospirillales</taxon>
        <taxon>Oceanospirillaceae</taxon>
        <taxon>Marinobacterium</taxon>
    </lineage>
</organism>